<evidence type="ECO:0000313" key="2">
    <source>
        <dbReference type="Proteomes" id="UP000735302"/>
    </source>
</evidence>
<comment type="caution">
    <text evidence="1">The sequence shown here is derived from an EMBL/GenBank/DDBJ whole genome shotgun (WGS) entry which is preliminary data.</text>
</comment>
<accession>A0AAV4C594</accession>
<protein>
    <submittedName>
        <fullName evidence="1">Uncharacterized protein</fullName>
    </submittedName>
</protein>
<dbReference type="Proteomes" id="UP000735302">
    <property type="component" value="Unassembled WGS sequence"/>
</dbReference>
<evidence type="ECO:0000313" key="1">
    <source>
        <dbReference type="EMBL" id="GFO26542.1"/>
    </source>
</evidence>
<dbReference type="AlphaFoldDB" id="A0AAV4C594"/>
<organism evidence="1 2">
    <name type="scientific">Plakobranchus ocellatus</name>
    <dbReference type="NCBI Taxonomy" id="259542"/>
    <lineage>
        <taxon>Eukaryota</taxon>
        <taxon>Metazoa</taxon>
        <taxon>Spiralia</taxon>
        <taxon>Lophotrochozoa</taxon>
        <taxon>Mollusca</taxon>
        <taxon>Gastropoda</taxon>
        <taxon>Heterobranchia</taxon>
        <taxon>Euthyneura</taxon>
        <taxon>Panpulmonata</taxon>
        <taxon>Sacoglossa</taxon>
        <taxon>Placobranchoidea</taxon>
        <taxon>Plakobranchidae</taxon>
        <taxon>Plakobranchus</taxon>
    </lineage>
</organism>
<gene>
    <name evidence="1" type="ORF">PoB_005304700</name>
</gene>
<keyword evidence="2" id="KW-1185">Reference proteome</keyword>
<sequence>MDALEAITNISQAKRQFGYYLLEKNVSVGAYEMLIVFSGRYEALQSGPTEKKKKQLMKSRSTRQESPLYYVSIEETFDVIRSANISTDRGGIDLMLKEL</sequence>
<dbReference type="EMBL" id="BLXT01005846">
    <property type="protein sequence ID" value="GFO26542.1"/>
    <property type="molecule type" value="Genomic_DNA"/>
</dbReference>
<name>A0AAV4C594_9GAST</name>
<reference evidence="1 2" key="1">
    <citation type="journal article" date="2021" name="Elife">
        <title>Chloroplast acquisition without the gene transfer in kleptoplastic sea slugs, Plakobranchus ocellatus.</title>
        <authorList>
            <person name="Maeda T."/>
            <person name="Takahashi S."/>
            <person name="Yoshida T."/>
            <person name="Shimamura S."/>
            <person name="Takaki Y."/>
            <person name="Nagai Y."/>
            <person name="Toyoda A."/>
            <person name="Suzuki Y."/>
            <person name="Arimoto A."/>
            <person name="Ishii H."/>
            <person name="Satoh N."/>
            <person name="Nishiyama T."/>
            <person name="Hasebe M."/>
            <person name="Maruyama T."/>
            <person name="Minagawa J."/>
            <person name="Obokata J."/>
            <person name="Shigenobu S."/>
        </authorList>
    </citation>
    <scope>NUCLEOTIDE SEQUENCE [LARGE SCALE GENOMIC DNA]</scope>
</reference>
<proteinExistence type="predicted"/>